<organism evidence="2 3">
    <name type="scientific">Cerrena zonata</name>
    <dbReference type="NCBI Taxonomy" id="2478898"/>
    <lineage>
        <taxon>Eukaryota</taxon>
        <taxon>Fungi</taxon>
        <taxon>Dikarya</taxon>
        <taxon>Basidiomycota</taxon>
        <taxon>Agaricomycotina</taxon>
        <taxon>Agaricomycetes</taxon>
        <taxon>Polyporales</taxon>
        <taxon>Cerrenaceae</taxon>
        <taxon>Cerrena</taxon>
    </lineage>
</organism>
<keyword evidence="3" id="KW-1185">Reference proteome</keyword>
<dbReference type="Proteomes" id="UP001385951">
    <property type="component" value="Unassembled WGS sequence"/>
</dbReference>
<feature type="region of interest" description="Disordered" evidence="1">
    <location>
        <begin position="173"/>
        <end position="233"/>
    </location>
</feature>
<sequence length="1067" mass="118870">MTCGSGSMMGKINGLPREQLPGNSPIILGRFLRMYMQYRNDRVPFDLLDIMSYDPEMVDFPYTADDLEMPLTVDGLPLNQHEQWPQKMVSEFNTRRKANGLPVLAVDVDPYYGRLNADRFFALMSSRNGDRTIWDYSGHSEPSEPKLPITIPTGQDEHQIPDVAMDVDNITTDGADLTEPATHGPYTLRQRKHRTESPNKEDAHRDFDDETEDITTGEPSTKEKEGGDSGRPARIINDEVRKWLKDALTKSIGSDTTTPSNKKVRILDAIYAPKASWYEGPYLLDDGYWQHEVHMHKRLGGLQLMLGACGVCTAENSLCLVAFNISPNCVRCQLRHTSCSFHAIIDDAGGHLASPYSNTLGKRILAAQIYNMMHGRSIIIRYKDAQKVNMSPGIPRGTPWSPLTQGEKTQLRNQIQEQWELLEPGHWEDLWYGVDYKVAAEALSRTLSPNRGIRRSMKHTVLNVQESLPDDIIEWVDHYYKVLDKAQSKKNWTGESVLKHFEHPPEIEWGDPEDEDDDDQEIGDAGSDEDLATGINDDRESTVGTGESDVGNDEEVEDEDGEQYQELIDEEQQLIDMESDQADKASEEDVDDGNYEPWGGIGAESSSPPFHRDSEWTVFDSPQRDEARPLSDDGVSILIPQPIDLPAAPVVPPGELPKQAEADDDNDPFVAPREFTSGEVVPSSQESELADIFTMDQQEDPVVPDVNASRESKGKSPIISSPLRDPAVTSLDTASSREPNSQPPRTRSHTPLPLSNVSSPVRRHLSRVGDRITAEEARDLERDVREMKEKLEEKFRQVNSLPRSPHGRSPSWSQTVAEAGVWLKDIRDHVPAALQGIAELRNQGAYVMGKLQSLESHAETSQARDRQILEGFERIIEALKDHESDAVKDAIGPIITNDIIPALRASLHKDPSQEEIVNSDDRHTLPIDDTPAVEPISSEQHADHVSPSNEVTMYIHPSLPSPQPPSVIPEAATSSSAILVTAGTTSPPQTPPLYPYVRTPQISPALFYSLSRPSTPSIITVPRDVFNEQVAAQHPPSPSSVPRLMYPEQYCDTNMDDTNNGNNEDDG</sequence>
<protein>
    <submittedName>
        <fullName evidence="2">Uncharacterized protein</fullName>
    </submittedName>
</protein>
<feature type="compositionally biased region" description="Basic and acidic residues" evidence="1">
    <location>
        <begin position="767"/>
        <end position="783"/>
    </location>
</feature>
<reference evidence="2 3" key="1">
    <citation type="submission" date="2022-09" db="EMBL/GenBank/DDBJ databases">
        <authorList>
            <person name="Palmer J.M."/>
        </authorList>
    </citation>
    <scope>NUCLEOTIDE SEQUENCE [LARGE SCALE GENOMIC DNA]</scope>
    <source>
        <strain evidence="2 3">DSM 7382</strain>
    </source>
</reference>
<feature type="region of interest" description="Disordered" evidence="1">
    <location>
        <begin position="501"/>
        <end position="783"/>
    </location>
</feature>
<feature type="compositionally biased region" description="Acidic residues" evidence="1">
    <location>
        <begin position="550"/>
        <end position="580"/>
    </location>
</feature>
<evidence type="ECO:0000256" key="1">
    <source>
        <dbReference type="SAM" id="MobiDB-lite"/>
    </source>
</evidence>
<comment type="caution">
    <text evidence="2">The sequence shown here is derived from an EMBL/GenBank/DDBJ whole genome shotgun (WGS) entry which is preliminary data.</text>
</comment>
<feature type="compositionally biased region" description="Basic and acidic residues" evidence="1">
    <location>
        <begin position="622"/>
        <end position="631"/>
    </location>
</feature>
<feature type="compositionally biased region" description="Acidic residues" evidence="1">
    <location>
        <begin position="508"/>
        <end position="531"/>
    </location>
</feature>
<evidence type="ECO:0000313" key="3">
    <source>
        <dbReference type="Proteomes" id="UP001385951"/>
    </source>
</evidence>
<gene>
    <name evidence="2" type="ORF">QCA50_015231</name>
</gene>
<accession>A0AAW0FR18</accession>
<feature type="compositionally biased region" description="Low complexity" evidence="1">
    <location>
        <begin position="1052"/>
        <end position="1067"/>
    </location>
</feature>
<dbReference type="EMBL" id="JASBNA010000040">
    <property type="protein sequence ID" value="KAK7681499.1"/>
    <property type="molecule type" value="Genomic_DNA"/>
</dbReference>
<feature type="compositionally biased region" description="Polar residues" evidence="1">
    <location>
        <begin position="730"/>
        <end position="745"/>
    </location>
</feature>
<name>A0AAW0FR18_9APHY</name>
<dbReference type="AlphaFoldDB" id="A0AAW0FR18"/>
<evidence type="ECO:0000313" key="2">
    <source>
        <dbReference type="EMBL" id="KAK7681499.1"/>
    </source>
</evidence>
<feature type="region of interest" description="Disordered" evidence="1">
    <location>
        <begin position="1030"/>
        <end position="1067"/>
    </location>
</feature>
<feature type="compositionally biased region" description="Basic and acidic residues" evidence="1">
    <location>
        <begin position="195"/>
        <end position="207"/>
    </location>
</feature>
<proteinExistence type="predicted"/>